<evidence type="ECO:0000313" key="4">
    <source>
        <dbReference type="EMBL" id="KAA3472426.1"/>
    </source>
</evidence>
<keyword evidence="5" id="KW-1185">Reference proteome</keyword>
<sequence length="150" mass="17006">MESLEKLILSGCSKLQSFPEIVGKMEYGSGIKELPFSIGNLSSLEPCGSPREHMWVVGNSRKKFDIIIPGSEIPEWFSQQRGDSSIKIVLPLEVRNDSQWMGVAWCCIFVSNDASRDEYLICRAVIHERYSRQANCTQSNFQGRDSREVN</sequence>
<dbReference type="Pfam" id="PF20160">
    <property type="entry name" value="C-JID"/>
    <property type="match status" value="1"/>
</dbReference>
<dbReference type="Proteomes" id="UP000325315">
    <property type="component" value="Unassembled WGS sequence"/>
</dbReference>
<organism evidence="4 5">
    <name type="scientific">Gossypium australe</name>
    <dbReference type="NCBI Taxonomy" id="47621"/>
    <lineage>
        <taxon>Eukaryota</taxon>
        <taxon>Viridiplantae</taxon>
        <taxon>Streptophyta</taxon>
        <taxon>Embryophyta</taxon>
        <taxon>Tracheophyta</taxon>
        <taxon>Spermatophyta</taxon>
        <taxon>Magnoliopsida</taxon>
        <taxon>eudicotyledons</taxon>
        <taxon>Gunneridae</taxon>
        <taxon>Pentapetalae</taxon>
        <taxon>rosids</taxon>
        <taxon>malvids</taxon>
        <taxon>Malvales</taxon>
        <taxon>Malvaceae</taxon>
        <taxon>Malvoideae</taxon>
        <taxon>Gossypium</taxon>
    </lineage>
</organism>
<evidence type="ECO:0000256" key="2">
    <source>
        <dbReference type="ARBA" id="ARBA00022737"/>
    </source>
</evidence>
<proteinExistence type="predicted"/>
<evidence type="ECO:0000256" key="1">
    <source>
        <dbReference type="ARBA" id="ARBA00022614"/>
    </source>
</evidence>
<protein>
    <submittedName>
        <fullName evidence="4">TMV resistance protein N-like isoform X4</fullName>
    </submittedName>
</protein>
<reference evidence="5" key="1">
    <citation type="journal article" date="2019" name="Plant Biotechnol. J.">
        <title>Genome sequencing of the Australian wild diploid species Gossypium australe highlights disease resistance and delayed gland morphogenesis.</title>
        <authorList>
            <person name="Cai Y."/>
            <person name="Cai X."/>
            <person name="Wang Q."/>
            <person name="Wang P."/>
            <person name="Zhang Y."/>
            <person name="Cai C."/>
            <person name="Xu Y."/>
            <person name="Wang K."/>
            <person name="Zhou Z."/>
            <person name="Wang C."/>
            <person name="Geng S."/>
            <person name="Li B."/>
            <person name="Dong Q."/>
            <person name="Hou Y."/>
            <person name="Wang H."/>
            <person name="Ai P."/>
            <person name="Liu Z."/>
            <person name="Yi F."/>
            <person name="Sun M."/>
            <person name="An G."/>
            <person name="Cheng J."/>
            <person name="Zhang Y."/>
            <person name="Shi Q."/>
            <person name="Xie Y."/>
            <person name="Shi X."/>
            <person name="Chang Y."/>
            <person name="Huang F."/>
            <person name="Chen Y."/>
            <person name="Hong S."/>
            <person name="Mi L."/>
            <person name="Sun Q."/>
            <person name="Zhang L."/>
            <person name="Zhou B."/>
            <person name="Peng R."/>
            <person name="Zhang X."/>
            <person name="Liu F."/>
        </authorList>
    </citation>
    <scope>NUCLEOTIDE SEQUENCE [LARGE SCALE GENOMIC DNA]</scope>
    <source>
        <strain evidence="5">cv. PA1801</strain>
    </source>
</reference>
<keyword evidence="1" id="KW-0433">Leucine-rich repeat</keyword>
<name>A0A5B6VT62_9ROSI</name>
<accession>A0A5B6VT62</accession>
<dbReference type="EMBL" id="SMMG02000005">
    <property type="protein sequence ID" value="KAA3472426.1"/>
    <property type="molecule type" value="Genomic_DNA"/>
</dbReference>
<feature type="domain" description="C-JID" evidence="3">
    <location>
        <begin position="68"/>
        <end position="119"/>
    </location>
</feature>
<dbReference type="InterPro" id="IPR045344">
    <property type="entry name" value="C-JID"/>
</dbReference>
<gene>
    <name evidence="4" type="ORF">EPI10_022908</name>
</gene>
<keyword evidence="2" id="KW-0677">Repeat</keyword>
<evidence type="ECO:0000259" key="3">
    <source>
        <dbReference type="Pfam" id="PF20160"/>
    </source>
</evidence>
<evidence type="ECO:0000313" key="5">
    <source>
        <dbReference type="Proteomes" id="UP000325315"/>
    </source>
</evidence>
<dbReference type="AlphaFoldDB" id="A0A5B6VT62"/>
<comment type="caution">
    <text evidence="4">The sequence shown here is derived from an EMBL/GenBank/DDBJ whole genome shotgun (WGS) entry which is preliminary data.</text>
</comment>
<dbReference type="OrthoDB" id="1751997at2759"/>